<keyword evidence="1" id="KW-0472">Membrane</keyword>
<gene>
    <name evidence="2" type="ORF">LCGC14_1737030</name>
</gene>
<organism evidence="2">
    <name type="scientific">marine sediment metagenome</name>
    <dbReference type="NCBI Taxonomy" id="412755"/>
    <lineage>
        <taxon>unclassified sequences</taxon>
        <taxon>metagenomes</taxon>
        <taxon>ecological metagenomes</taxon>
    </lineage>
</organism>
<evidence type="ECO:0000313" key="2">
    <source>
        <dbReference type="EMBL" id="KKM07131.1"/>
    </source>
</evidence>
<evidence type="ECO:0000256" key="1">
    <source>
        <dbReference type="SAM" id="Phobius"/>
    </source>
</evidence>
<feature type="transmembrane region" description="Helical" evidence="1">
    <location>
        <begin position="144"/>
        <end position="162"/>
    </location>
</feature>
<feature type="transmembrane region" description="Helical" evidence="1">
    <location>
        <begin position="118"/>
        <end position="138"/>
    </location>
</feature>
<name>A0A0F9JN43_9ZZZZ</name>
<keyword evidence="1" id="KW-0812">Transmembrane</keyword>
<feature type="transmembrane region" description="Helical" evidence="1">
    <location>
        <begin position="43"/>
        <end position="66"/>
    </location>
</feature>
<feature type="transmembrane region" description="Helical" evidence="1">
    <location>
        <begin position="182"/>
        <end position="201"/>
    </location>
</feature>
<evidence type="ECO:0008006" key="3">
    <source>
        <dbReference type="Google" id="ProtNLM"/>
    </source>
</evidence>
<protein>
    <recommendedName>
        <fullName evidence="3">Histidine kinase N-terminal 7TM region domain-containing protein</fullName>
    </recommendedName>
</protein>
<reference evidence="2" key="1">
    <citation type="journal article" date="2015" name="Nature">
        <title>Complex archaea that bridge the gap between prokaryotes and eukaryotes.</title>
        <authorList>
            <person name="Spang A."/>
            <person name="Saw J.H."/>
            <person name="Jorgensen S.L."/>
            <person name="Zaremba-Niedzwiedzka K."/>
            <person name="Martijn J."/>
            <person name="Lind A.E."/>
            <person name="van Eijk R."/>
            <person name="Schleper C."/>
            <person name="Guy L."/>
            <person name="Ettema T.J."/>
        </authorList>
    </citation>
    <scope>NUCLEOTIDE SEQUENCE</scope>
</reference>
<dbReference type="AlphaFoldDB" id="A0A0F9JN43"/>
<feature type="transmembrane region" description="Helical" evidence="1">
    <location>
        <begin position="6"/>
        <end position="31"/>
    </location>
</feature>
<accession>A0A0F9JN43</accession>
<sequence length="243" mass="28316">MVELVILLNFVGMVFELFIIIITAVLLILIFKKYLIKRHYFTLLLFLIFINYFIAIIFSWISKVFVVFVIDVVQDGSIIAWCYNIIVDFRLSELFVTIAIFLSYILKVSVFEKGYNTIQKFAVIIYGIFTCIYVLFIYENGNTILDIIAFLIVFIYMVMVYAPFLQRALQAYRGLPEFSQAFLSLAIMSISFMLIFLNFAIDRVLIFLGSPGFTLFYFLAWIFVIVGIFGAYYGYIRPKSSEE</sequence>
<feature type="transmembrane region" description="Helical" evidence="1">
    <location>
        <begin position="213"/>
        <end position="235"/>
    </location>
</feature>
<proteinExistence type="predicted"/>
<comment type="caution">
    <text evidence="2">The sequence shown here is derived from an EMBL/GenBank/DDBJ whole genome shotgun (WGS) entry which is preliminary data.</text>
</comment>
<feature type="transmembrane region" description="Helical" evidence="1">
    <location>
        <begin position="78"/>
        <end position="106"/>
    </location>
</feature>
<dbReference type="EMBL" id="LAZR01015838">
    <property type="protein sequence ID" value="KKM07131.1"/>
    <property type="molecule type" value="Genomic_DNA"/>
</dbReference>
<keyword evidence="1" id="KW-1133">Transmembrane helix</keyword>